<protein>
    <submittedName>
        <fullName evidence="5">ABC transporter related protein</fullName>
    </submittedName>
</protein>
<dbReference type="KEGG" id="dmu:Desmu_0522"/>
<dbReference type="PROSITE" id="PS00211">
    <property type="entry name" value="ABC_TRANSPORTER_1"/>
    <property type="match status" value="1"/>
</dbReference>
<dbReference type="CDD" id="cd03230">
    <property type="entry name" value="ABC_DR_subfamily_A"/>
    <property type="match status" value="1"/>
</dbReference>
<evidence type="ECO:0000256" key="1">
    <source>
        <dbReference type="ARBA" id="ARBA00022448"/>
    </source>
</evidence>
<dbReference type="GO" id="GO:0016887">
    <property type="term" value="F:ATP hydrolysis activity"/>
    <property type="evidence" value="ECO:0007669"/>
    <property type="project" value="InterPro"/>
</dbReference>
<dbReference type="InterPro" id="IPR050763">
    <property type="entry name" value="ABC_transporter_ATP-binding"/>
</dbReference>
<sequence length="327" mass="36725" precursor="true">MYLYLVLNMHQVYYRPSYHLATWGSALIEVSGIFKSFGGRRVLSDVSFKVGDGEVVGYVGLNGAGKTTTIRIITGVLNPDKGEVLVDGYSVLREKRKASERIGWVPELPIFETEFKALDYFVYLAGYHGLSRGEAVRLGRELLEKVGLGDAVYKRLSEYSQGMKKRFALAVSLIGNPQNFVFDEVLNGLDPQGIAFFRELTRGFKKEGRAVLFSSHILKEVEQIADKVVFIHKGRIIGVYTMEDIARLAQPSIRIRLVEPSGEALRVLEGYGEIRVEGSEVVVKTDASPDEVISRLVEKGVKLMEFRREERDLESFFFELIKKGEAG</sequence>
<gene>
    <name evidence="5" type="ordered locus">Desmu_0522</name>
</gene>
<dbReference type="PROSITE" id="PS50893">
    <property type="entry name" value="ABC_TRANSPORTER_2"/>
    <property type="match status" value="1"/>
</dbReference>
<name>E8R8K8_DESM0</name>
<evidence type="ECO:0000313" key="6">
    <source>
        <dbReference type="Proteomes" id="UP000001068"/>
    </source>
</evidence>
<dbReference type="eggNOG" id="arCOG00194">
    <property type="taxonomic scope" value="Archaea"/>
</dbReference>
<dbReference type="InterPro" id="IPR017871">
    <property type="entry name" value="ABC_transporter-like_CS"/>
</dbReference>
<dbReference type="SUPFAM" id="SSF52540">
    <property type="entry name" value="P-loop containing nucleoside triphosphate hydrolases"/>
    <property type="match status" value="1"/>
</dbReference>
<evidence type="ECO:0000256" key="2">
    <source>
        <dbReference type="ARBA" id="ARBA00022741"/>
    </source>
</evidence>
<evidence type="ECO:0000259" key="4">
    <source>
        <dbReference type="PROSITE" id="PS50893"/>
    </source>
</evidence>
<dbReference type="AlphaFoldDB" id="E8R8K8"/>
<dbReference type="STRING" id="765177.Desmu_0522"/>
<dbReference type="EMBL" id="CP002363">
    <property type="protein sequence ID" value="ADV64834.1"/>
    <property type="molecule type" value="Genomic_DNA"/>
</dbReference>
<keyword evidence="1" id="KW-0813">Transport</keyword>
<keyword evidence="3" id="KW-0067">ATP-binding</keyword>
<reference evidence="6" key="1">
    <citation type="submission" date="2010-11" db="EMBL/GenBank/DDBJ databases">
        <title>The complete genome of Desulfurococcus mucosus DSM 2162.</title>
        <authorList>
            <consortium name="US DOE Joint Genome Institute (JGI-PGF)"/>
            <person name="Lucas S."/>
            <person name="Copeland A."/>
            <person name="Lapidus A."/>
            <person name="Bruce D."/>
            <person name="Goodwin L."/>
            <person name="Pitluck S."/>
            <person name="Kyrpides N."/>
            <person name="Mavromatis K."/>
            <person name="Pagani I."/>
            <person name="Ivanova N."/>
            <person name="Ovchinnikova G."/>
            <person name="Chertkov O."/>
            <person name="Held B."/>
            <person name="Brettin T."/>
            <person name="Detter J.C."/>
            <person name="Tapia R."/>
            <person name="Han C."/>
            <person name="Land M."/>
            <person name="Hauser L."/>
            <person name="Markowitz V."/>
            <person name="Cheng J.-F."/>
            <person name="Hugenholtz P."/>
            <person name="Woyke T."/>
            <person name="Wu D."/>
            <person name="Wirth R."/>
            <person name="Bilek Y."/>
            <person name="Hader T."/>
            <person name="Klenk H.-P."/>
            <person name="Eisen J.A."/>
        </authorList>
    </citation>
    <scope>NUCLEOTIDE SEQUENCE [LARGE SCALE GENOMIC DNA]</scope>
    <source>
        <strain evidence="6">ATCC 35584 / DSM 2162 / JCM 9187 / O7/1</strain>
    </source>
</reference>
<dbReference type="SMART" id="SM00382">
    <property type="entry name" value="AAA"/>
    <property type="match status" value="1"/>
</dbReference>
<evidence type="ECO:0000313" key="5">
    <source>
        <dbReference type="EMBL" id="ADV64834.1"/>
    </source>
</evidence>
<dbReference type="PANTHER" id="PTHR42711:SF18">
    <property type="entry name" value="ABC TRANSPORTER, ATP-BINDING PROTEIN"/>
    <property type="match status" value="1"/>
</dbReference>
<dbReference type="PANTHER" id="PTHR42711">
    <property type="entry name" value="ABC TRANSPORTER ATP-BINDING PROTEIN"/>
    <property type="match status" value="1"/>
</dbReference>
<dbReference type="Proteomes" id="UP000001068">
    <property type="component" value="Chromosome"/>
</dbReference>
<dbReference type="InterPro" id="IPR027417">
    <property type="entry name" value="P-loop_NTPase"/>
</dbReference>
<dbReference type="InterPro" id="IPR003593">
    <property type="entry name" value="AAA+_ATPase"/>
</dbReference>
<feature type="domain" description="ABC transporter" evidence="4">
    <location>
        <begin position="28"/>
        <end position="258"/>
    </location>
</feature>
<dbReference type="InterPro" id="IPR003439">
    <property type="entry name" value="ABC_transporter-like_ATP-bd"/>
</dbReference>
<proteinExistence type="predicted"/>
<accession>E8R8K8</accession>
<dbReference type="GO" id="GO:0005524">
    <property type="term" value="F:ATP binding"/>
    <property type="evidence" value="ECO:0007669"/>
    <property type="project" value="UniProtKB-KW"/>
</dbReference>
<dbReference type="Gene3D" id="3.40.50.300">
    <property type="entry name" value="P-loop containing nucleotide triphosphate hydrolases"/>
    <property type="match status" value="1"/>
</dbReference>
<keyword evidence="2" id="KW-0547">Nucleotide-binding</keyword>
<dbReference type="Pfam" id="PF00005">
    <property type="entry name" value="ABC_tran"/>
    <property type="match status" value="1"/>
</dbReference>
<evidence type="ECO:0000256" key="3">
    <source>
        <dbReference type="ARBA" id="ARBA00022840"/>
    </source>
</evidence>
<organism evidence="5 6">
    <name type="scientific">Desulfurococcus mucosus (strain ATCC 35584 / DSM 2162 / JCM 9187 / O7/1)</name>
    <dbReference type="NCBI Taxonomy" id="765177"/>
    <lineage>
        <taxon>Archaea</taxon>
        <taxon>Thermoproteota</taxon>
        <taxon>Thermoprotei</taxon>
        <taxon>Desulfurococcales</taxon>
        <taxon>Desulfurococcaceae</taxon>
        <taxon>Desulfurococcus</taxon>
    </lineage>
</organism>
<dbReference type="HOGENOM" id="CLU_000604_1_2_2"/>
<reference evidence="5 6" key="2">
    <citation type="journal article" date="2011" name="Stand. Genomic Sci.">
        <title>Complete genome sequence of Desulfurococcus mucosus type strain (O7/1).</title>
        <authorList>
            <person name="Wirth R."/>
            <person name="Chertkov O."/>
            <person name="Held B."/>
            <person name="Lapidus A."/>
            <person name="Nolan M."/>
            <person name="Lucas S."/>
            <person name="Hammon N."/>
            <person name="Deshpande S."/>
            <person name="Cheng J.F."/>
            <person name="Tapia R."/>
            <person name="Han C."/>
            <person name="Goodwin L."/>
            <person name="Pitluck S."/>
            <person name="Liolios K."/>
            <person name="Ioanna P."/>
            <person name="Ivanova N."/>
            <person name="Mavromatis K."/>
            <person name="Mikhailova N."/>
            <person name="Pati A."/>
            <person name="Chen A."/>
            <person name="Palaniappan K."/>
            <person name="Land M."/>
            <person name="Hauser L."/>
            <person name="Chang Y.J."/>
            <person name="Jeffries C.D."/>
            <person name="Bilek Y."/>
            <person name="Hader T."/>
            <person name="Rohde M."/>
            <person name="Spring S."/>
            <person name="Sikorski J."/>
            <person name="Goker M."/>
            <person name="Woyke T."/>
            <person name="Bristow J."/>
            <person name="Eisen J.A."/>
            <person name="Markowitz V."/>
            <person name="Hugenholtz P."/>
            <person name="Kyrpides N.C."/>
            <person name="Klenk H.P."/>
        </authorList>
    </citation>
    <scope>NUCLEOTIDE SEQUENCE [LARGE SCALE GENOMIC DNA]</scope>
    <source>
        <strain evidence="6">ATCC 35584 / DSM 2162 / JCM 9187 / O7/1</strain>
    </source>
</reference>
<keyword evidence="6" id="KW-1185">Reference proteome</keyword>